<name>A0ABU4LW92_9ACTN</name>
<organism evidence="2 3">
    <name type="scientific">Streptomyces acidiscabies</name>
    <dbReference type="NCBI Taxonomy" id="42234"/>
    <lineage>
        <taxon>Bacteria</taxon>
        <taxon>Bacillati</taxon>
        <taxon>Actinomycetota</taxon>
        <taxon>Actinomycetes</taxon>
        <taxon>Kitasatosporales</taxon>
        <taxon>Streptomycetaceae</taxon>
        <taxon>Streptomyces</taxon>
    </lineage>
</organism>
<evidence type="ECO:0000313" key="3">
    <source>
        <dbReference type="Proteomes" id="UP001272987"/>
    </source>
</evidence>
<dbReference type="EMBL" id="JARAWP010000011">
    <property type="protein sequence ID" value="MDX3020029.1"/>
    <property type="molecule type" value="Genomic_DNA"/>
</dbReference>
<feature type="region of interest" description="Disordered" evidence="1">
    <location>
        <begin position="1"/>
        <end position="27"/>
    </location>
</feature>
<protein>
    <submittedName>
        <fullName evidence="2">Uncharacterized protein</fullName>
    </submittedName>
</protein>
<proteinExistence type="predicted"/>
<evidence type="ECO:0000256" key="1">
    <source>
        <dbReference type="SAM" id="MobiDB-lite"/>
    </source>
</evidence>
<gene>
    <name evidence="2" type="ORF">PV666_19375</name>
</gene>
<keyword evidence="3" id="KW-1185">Reference proteome</keyword>
<reference evidence="2 3" key="1">
    <citation type="journal article" date="2023" name="Microb. Genom.">
        <title>Mesoterricola silvestris gen. nov., sp. nov., Mesoterricola sediminis sp. nov., Geothrix oryzae sp. nov., Geothrix edaphica sp. nov., Geothrix rubra sp. nov., and Geothrix limicola sp. nov., six novel members of Acidobacteriota isolated from soils.</title>
        <authorList>
            <person name="Weisberg A.J."/>
            <person name="Pearce E."/>
            <person name="Kramer C.G."/>
            <person name="Chang J.H."/>
            <person name="Clarke C.R."/>
        </authorList>
    </citation>
    <scope>NUCLEOTIDE SEQUENCE [LARGE SCALE GENOMIC DNA]</scope>
    <source>
        <strain evidence="2 3">NB05-1H</strain>
    </source>
</reference>
<dbReference type="Proteomes" id="UP001272987">
    <property type="component" value="Unassembled WGS sequence"/>
</dbReference>
<sequence length="101" mass="11141">MSHTFDTGPPAVGGLVRHTTDEPVKAPSTITRPYEEDADPWATVSSHPASGITYQEADIDNATWARVIVEGREVVSPARHTDDVWRQYQGRVQRAIDGKDV</sequence>
<comment type="caution">
    <text evidence="2">The sequence shown here is derived from an EMBL/GenBank/DDBJ whole genome shotgun (WGS) entry which is preliminary data.</text>
</comment>
<dbReference type="RefSeq" id="WP_319166644.1">
    <property type="nucleotide sequence ID" value="NZ_JARAWP010000011.1"/>
</dbReference>
<accession>A0ABU4LW92</accession>
<evidence type="ECO:0000313" key="2">
    <source>
        <dbReference type="EMBL" id="MDX3020029.1"/>
    </source>
</evidence>